<keyword evidence="1" id="KW-1133">Transmembrane helix</keyword>
<dbReference type="OrthoDB" id="5288098at2"/>
<gene>
    <name evidence="3" type="ORF">Bdt_3580</name>
</gene>
<feature type="domain" description="PAS" evidence="2">
    <location>
        <begin position="99"/>
        <end position="163"/>
    </location>
</feature>
<feature type="transmembrane region" description="Helical" evidence="1">
    <location>
        <begin position="24"/>
        <end position="48"/>
    </location>
</feature>
<reference evidence="3 4" key="1">
    <citation type="journal article" date="2012" name="BMC Genomics">
        <title>Genome analysis of a simultaneously predatory and prey-independent, novel Bdellovibrio bacteriovorus from the River Tiber, supports in silico predictions of both ancient and recent lateral gene transfer from diverse bacteria.</title>
        <authorList>
            <person name="Hobley L."/>
            <person name="Lerner T.R."/>
            <person name="Williams L.E."/>
            <person name="Lambert C."/>
            <person name="Till R."/>
            <person name="Milner D.S."/>
            <person name="Basford S.M."/>
            <person name="Capeness M.J."/>
            <person name="Fenton A.K."/>
            <person name="Atterbury R.J."/>
            <person name="Harris M.A."/>
            <person name="Sockett R.E."/>
        </authorList>
    </citation>
    <scope>NUCLEOTIDE SEQUENCE [LARGE SCALE GENOMIC DNA]</scope>
    <source>
        <strain evidence="3 4">Tiberius</strain>
    </source>
</reference>
<dbReference type="PANTHER" id="PTHR44757:SF2">
    <property type="entry name" value="BIOFILM ARCHITECTURE MAINTENANCE PROTEIN MBAA"/>
    <property type="match status" value="1"/>
</dbReference>
<feature type="domain" description="PAS" evidence="2">
    <location>
        <begin position="214"/>
        <end position="287"/>
    </location>
</feature>
<dbReference type="CDD" id="cd00130">
    <property type="entry name" value="PAS"/>
    <property type="match status" value="2"/>
</dbReference>
<dbReference type="NCBIfam" id="TIGR00229">
    <property type="entry name" value="sensory_box"/>
    <property type="match status" value="2"/>
</dbReference>
<dbReference type="PATRIC" id="fig|1069642.3.peg.3542"/>
<dbReference type="AlphaFoldDB" id="K7Z2B4"/>
<keyword evidence="1" id="KW-0812">Transmembrane</keyword>
<dbReference type="HOGENOM" id="CLU_851700_0_0_7"/>
<dbReference type="SMART" id="SM00091">
    <property type="entry name" value="PAS"/>
    <property type="match status" value="2"/>
</dbReference>
<dbReference type="InterPro" id="IPR013655">
    <property type="entry name" value="PAS_fold_3"/>
</dbReference>
<dbReference type="Pfam" id="PF08447">
    <property type="entry name" value="PAS_3"/>
    <property type="match status" value="1"/>
</dbReference>
<dbReference type="RefSeq" id="WP_015092663.1">
    <property type="nucleotide sequence ID" value="NC_019567.1"/>
</dbReference>
<dbReference type="STRING" id="1069642.Bdt_3580"/>
<dbReference type="InterPro" id="IPR000014">
    <property type="entry name" value="PAS"/>
</dbReference>
<dbReference type="Gene3D" id="3.30.450.20">
    <property type="entry name" value="PAS domain"/>
    <property type="match status" value="2"/>
</dbReference>
<protein>
    <recommendedName>
        <fullName evidence="2">PAS domain-containing protein</fullName>
    </recommendedName>
</protein>
<accession>K7Z2B4</accession>
<sequence>MVLALNDKKKTIEYFSSWHVQNKITLICLISILLLSALFVAAAILLPAITTTQIIAFIILIPAIACFGIATCHSSGLELEKARRDYDKMAQRLSETEDSQITLDRFFTISNDLMAVAGKDGRLKKVSKSLVNTLGYSEETLLSTPFFEFIHPDDRVSTRENIKALSLGLRSVDFVNRYRTAEGSYRTLSWSAAADDELGVRFASARDVTDERNFRTRMQQILDSAPFLLIVKDTEGTITNCNDAFAGMVGFTRESLLGKNIRLLKSPFHSASSEKEQEVLRSQIPVTYDEVLVTNGTEEKYLSTVFPIVDQTGKAISIGKVSVKVLQ</sequence>
<dbReference type="InterPro" id="IPR052155">
    <property type="entry name" value="Biofilm_reg_signaling"/>
</dbReference>
<dbReference type="Pfam" id="PF08448">
    <property type="entry name" value="PAS_4"/>
    <property type="match status" value="1"/>
</dbReference>
<dbReference type="SUPFAM" id="SSF55785">
    <property type="entry name" value="PYP-like sensor domain (PAS domain)"/>
    <property type="match status" value="2"/>
</dbReference>
<dbReference type="InterPro" id="IPR013656">
    <property type="entry name" value="PAS_4"/>
</dbReference>
<dbReference type="PROSITE" id="PS50112">
    <property type="entry name" value="PAS"/>
    <property type="match status" value="2"/>
</dbReference>
<dbReference type="InterPro" id="IPR035965">
    <property type="entry name" value="PAS-like_dom_sf"/>
</dbReference>
<dbReference type="EMBL" id="CP002930">
    <property type="protein sequence ID" value="AFY03255.1"/>
    <property type="molecule type" value="Genomic_DNA"/>
</dbReference>
<proteinExistence type="predicted"/>
<evidence type="ECO:0000313" key="4">
    <source>
        <dbReference type="Proteomes" id="UP000010074"/>
    </source>
</evidence>
<evidence type="ECO:0000313" key="3">
    <source>
        <dbReference type="EMBL" id="AFY03255.1"/>
    </source>
</evidence>
<keyword evidence="1" id="KW-0472">Membrane</keyword>
<dbReference type="KEGG" id="bbat:Bdt_3580"/>
<dbReference type="Proteomes" id="UP000010074">
    <property type="component" value="Chromosome"/>
</dbReference>
<name>K7Z2B4_BDEBC</name>
<dbReference type="PANTHER" id="PTHR44757">
    <property type="entry name" value="DIGUANYLATE CYCLASE DGCP"/>
    <property type="match status" value="1"/>
</dbReference>
<feature type="transmembrane region" description="Helical" evidence="1">
    <location>
        <begin position="54"/>
        <end position="74"/>
    </location>
</feature>
<evidence type="ECO:0000256" key="1">
    <source>
        <dbReference type="SAM" id="Phobius"/>
    </source>
</evidence>
<organism evidence="3 4">
    <name type="scientific">Bdellovibrio bacteriovorus str. Tiberius</name>
    <dbReference type="NCBI Taxonomy" id="1069642"/>
    <lineage>
        <taxon>Bacteria</taxon>
        <taxon>Pseudomonadati</taxon>
        <taxon>Bdellovibrionota</taxon>
        <taxon>Bdellovibrionia</taxon>
        <taxon>Bdellovibrionales</taxon>
        <taxon>Pseudobdellovibrionaceae</taxon>
        <taxon>Bdellovibrio</taxon>
    </lineage>
</organism>
<evidence type="ECO:0000259" key="2">
    <source>
        <dbReference type="PROSITE" id="PS50112"/>
    </source>
</evidence>